<evidence type="ECO:0000313" key="3">
    <source>
        <dbReference type="Proteomes" id="UP000660729"/>
    </source>
</evidence>
<accession>A0A8H6RAB3</accession>
<dbReference type="OrthoDB" id="10447081at2759"/>
<gene>
    <name evidence="2" type="ORF">HII31_11869</name>
</gene>
<evidence type="ECO:0000313" key="2">
    <source>
        <dbReference type="EMBL" id="KAF7186772.1"/>
    </source>
</evidence>
<organism evidence="2 3">
    <name type="scientific">Pseudocercospora fuligena</name>
    <dbReference type="NCBI Taxonomy" id="685502"/>
    <lineage>
        <taxon>Eukaryota</taxon>
        <taxon>Fungi</taxon>
        <taxon>Dikarya</taxon>
        <taxon>Ascomycota</taxon>
        <taxon>Pezizomycotina</taxon>
        <taxon>Dothideomycetes</taxon>
        <taxon>Dothideomycetidae</taxon>
        <taxon>Mycosphaerellales</taxon>
        <taxon>Mycosphaerellaceae</taxon>
        <taxon>Pseudocercospora</taxon>
    </lineage>
</organism>
<comment type="caution">
    <text evidence="2">The sequence shown here is derived from an EMBL/GenBank/DDBJ whole genome shotgun (WGS) entry which is preliminary data.</text>
</comment>
<protein>
    <submittedName>
        <fullName evidence="2">Uncharacterized protein</fullName>
    </submittedName>
</protein>
<feature type="chain" id="PRO_5034215192" evidence="1">
    <location>
        <begin position="16"/>
        <end position="146"/>
    </location>
</feature>
<name>A0A8H6RAB3_9PEZI</name>
<dbReference type="AlphaFoldDB" id="A0A8H6RAB3"/>
<sequence>MLIFTSLCFLAYGAAVPDSDITSLWHISNSKIGCADTACSTVMFNMDILTDTPRFSGNCGSQSMAANVETGWKPCYFTSDDKSVTAVEYNVALGPKLAASEDPSIGSRLKIRVITADGTMWLGIRSGAFEVLAKPYPTMTIYASPV</sequence>
<feature type="signal peptide" evidence="1">
    <location>
        <begin position="1"/>
        <end position="15"/>
    </location>
</feature>
<reference evidence="2" key="1">
    <citation type="submission" date="2020-04" db="EMBL/GenBank/DDBJ databases">
        <title>Draft genome resource of the tomato pathogen Pseudocercospora fuligena.</title>
        <authorList>
            <person name="Zaccaron A."/>
        </authorList>
    </citation>
    <scope>NUCLEOTIDE SEQUENCE</scope>
    <source>
        <strain evidence="2">PF001</strain>
    </source>
</reference>
<keyword evidence="3" id="KW-1185">Reference proteome</keyword>
<dbReference type="EMBL" id="JABCIY010000246">
    <property type="protein sequence ID" value="KAF7186772.1"/>
    <property type="molecule type" value="Genomic_DNA"/>
</dbReference>
<dbReference type="Proteomes" id="UP000660729">
    <property type="component" value="Unassembled WGS sequence"/>
</dbReference>
<evidence type="ECO:0000256" key="1">
    <source>
        <dbReference type="SAM" id="SignalP"/>
    </source>
</evidence>
<keyword evidence="1" id="KW-0732">Signal</keyword>
<proteinExistence type="predicted"/>